<evidence type="ECO:0000256" key="4">
    <source>
        <dbReference type="SAM" id="MobiDB-lite"/>
    </source>
</evidence>
<sequence>MEQQSQMHAADMQNCCEVVAVRHGLTDYNAQRRLQGQLDVPLNDTGREQCRECGHRLKSMLGEKKSIPIAAIYASPLKRTKESAEIIRQTAGLKQEIILDGRIQEWNAGVLQGHLLDDLPKLFPKEWNAWNRRTRDLFSLKARASRSGHLLDDLPKLFPKEWNAWNRSRDPRFVFPQGESFQERFDRVKEFFLEVTRRHLGQRILVVTHGGVLDDLFRLVRNIPMHVKTNAPKLNAEIHTVKAHINKVPPTVPSPSVSTGSSSSSSTSAAASPTPHANITAAAAAASAAATAAAEVTWEIVSWGKLTKSDSLLSGQVDTHTPIDISVRNIEYA</sequence>
<protein>
    <submittedName>
        <fullName evidence="5">Phosphoglycerate mutase protein, putative</fullName>
    </submittedName>
</protein>
<evidence type="ECO:0000313" key="5">
    <source>
        <dbReference type="EMBL" id="CDI77246.1"/>
    </source>
</evidence>
<dbReference type="VEuPathDB" id="ToxoDB:EAH_00022850"/>
<dbReference type="InterPro" id="IPR050275">
    <property type="entry name" value="PGM_Phosphatase"/>
</dbReference>
<dbReference type="PANTHER" id="PTHR48100:SF1">
    <property type="entry name" value="HISTIDINE PHOSPHATASE FAMILY PROTEIN-RELATED"/>
    <property type="match status" value="1"/>
</dbReference>
<proteinExistence type="predicted"/>
<evidence type="ECO:0000313" key="6">
    <source>
        <dbReference type="Proteomes" id="UP000018050"/>
    </source>
</evidence>
<dbReference type="PANTHER" id="PTHR48100">
    <property type="entry name" value="BROAD-SPECIFICITY PHOSPHATASE YOR283W-RELATED"/>
    <property type="match status" value="1"/>
</dbReference>
<dbReference type="GeneID" id="25270355"/>
<feature type="binding site" evidence="2">
    <location>
        <begin position="132"/>
        <end position="133"/>
    </location>
    <ligand>
        <name>substrate</name>
    </ligand>
</feature>
<dbReference type="CDD" id="cd07067">
    <property type="entry name" value="HP_PGM_like"/>
    <property type="match status" value="1"/>
</dbReference>
<organism evidence="5 6">
    <name type="scientific">Eimeria acervulina</name>
    <name type="common">Coccidian parasite</name>
    <dbReference type="NCBI Taxonomy" id="5801"/>
    <lineage>
        <taxon>Eukaryota</taxon>
        <taxon>Sar</taxon>
        <taxon>Alveolata</taxon>
        <taxon>Apicomplexa</taxon>
        <taxon>Conoidasida</taxon>
        <taxon>Coccidia</taxon>
        <taxon>Eucoccidiorida</taxon>
        <taxon>Eimeriorina</taxon>
        <taxon>Eimeriidae</taxon>
        <taxon>Eimeria</taxon>
    </lineage>
</organism>
<evidence type="ECO:0000256" key="3">
    <source>
        <dbReference type="PIRSR" id="PIRSR613078-3"/>
    </source>
</evidence>
<dbReference type="SUPFAM" id="SSF53254">
    <property type="entry name" value="Phosphoglycerate mutase-like"/>
    <property type="match status" value="1"/>
</dbReference>
<reference evidence="5" key="1">
    <citation type="submission" date="2013-10" db="EMBL/GenBank/DDBJ databases">
        <title>Genomic analysis of the causative agents of coccidiosis in chickens.</title>
        <authorList>
            <person name="Reid A.J."/>
            <person name="Blake D."/>
            <person name="Billington K."/>
            <person name="Browne H."/>
            <person name="Dunn M."/>
            <person name="Hung S."/>
            <person name="Kawahara F."/>
            <person name="Miranda-Saavedra D."/>
            <person name="Mourier T."/>
            <person name="Nagra H."/>
            <person name="Otto T.D."/>
            <person name="Rawlings N."/>
            <person name="Sanchez A."/>
            <person name="Sanders M."/>
            <person name="Subramaniam C."/>
            <person name="Tay Y."/>
            <person name="Dear P."/>
            <person name="Doerig C."/>
            <person name="Gruber A."/>
            <person name="Parkinson J."/>
            <person name="Shirley M."/>
            <person name="Wan K.L."/>
            <person name="Berriman M."/>
            <person name="Tomley F."/>
            <person name="Pain A."/>
        </authorList>
    </citation>
    <scope>NUCLEOTIDE SEQUENCE</scope>
    <source>
        <strain evidence="5">Houghton</strain>
    </source>
</reference>
<feature type="active site" description="Tele-phosphohistidine intermediate" evidence="1">
    <location>
        <position position="23"/>
    </location>
</feature>
<dbReference type="GO" id="GO:0016791">
    <property type="term" value="F:phosphatase activity"/>
    <property type="evidence" value="ECO:0007669"/>
    <property type="project" value="TreeGrafter"/>
</dbReference>
<dbReference type="EMBL" id="HG670597">
    <property type="protein sequence ID" value="CDI77246.1"/>
    <property type="molecule type" value="Genomic_DNA"/>
</dbReference>
<dbReference type="InterPro" id="IPR013078">
    <property type="entry name" value="His_Pase_superF_clade-1"/>
</dbReference>
<feature type="compositionally biased region" description="Low complexity" evidence="4">
    <location>
        <begin position="254"/>
        <end position="273"/>
    </location>
</feature>
<reference evidence="5" key="2">
    <citation type="submission" date="2013-10" db="EMBL/GenBank/DDBJ databases">
        <authorList>
            <person name="Aslett M."/>
        </authorList>
    </citation>
    <scope>NUCLEOTIDE SEQUENCE</scope>
    <source>
        <strain evidence="5">Houghton</strain>
    </source>
</reference>
<dbReference type="SMART" id="SM00855">
    <property type="entry name" value="PGAM"/>
    <property type="match status" value="1"/>
</dbReference>
<dbReference type="Pfam" id="PF00300">
    <property type="entry name" value="His_Phos_1"/>
    <property type="match status" value="2"/>
</dbReference>
<name>U6GAE3_EIMAC</name>
<dbReference type="GO" id="GO:0005737">
    <property type="term" value="C:cytoplasm"/>
    <property type="evidence" value="ECO:0007669"/>
    <property type="project" value="TreeGrafter"/>
</dbReference>
<feature type="region of interest" description="Disordered" evidence="4">
    <location>
        <begin position="247"/>
        <end position="273"/>
    </location>
</feature>
<feature type="active site" description="Proton donor/acceptor" evidence="1">
    <location>
        <position position="105"/>
    </location>
</feature>
<feature type="binding site" evidence="2">
    <location>
        <position position="79"/>
    </location>
    <ligand>
        <name>substrate</name>
    </ligand>
</feature>
<dbReference type="Gene3D" id="3.40.50.1240">
    <property type="entry name" value="Phosphoglycerate mutase-like"/>
    <property type="match status" value="1"/>
</dbReference>
<accession>U6GAE3</accession>
<dbReference type="OMA" id="KEWNAWN"/>
<feature type="site" description="Transition state stabilizer" evidence="3">
    <location>
        <position position="209"/>
    </location>
</feature>
<dbReference type="Proteomes" id="UP000018050">
    <property type="component" value="Unassembled WGS sequence"/>
</dbReference>
<evidence type="ECO:0000256" key="2">
    <source>
        <dbReference type="PIRSR" id="PIRSR613078-2"/>
    </source>
</evidence>
<keyword evidence="6" id="KW-1185">Reference proteome</keyword>
<dbReference type="AlphaFoldDB" id="U6GAE3"/>
<feature type="binding site" evidence="2">
    <location>
        <begin position="22"/>
        <end position="29"/>
    </location>
    <ligand>
        <name>substrate</name>
    </ligand>
</feature>
<dbReference type="OrthoDB" id="354304at2759"/>
<evidence type="ECO:0000256" key="1">
    <source>
        <dbReference type="PIRSR" id="PIRSR613078-1"/>
    </source>
</evidence>
<dbReference type="InterPro" id="IPR029033">
    <property type="entry name" value="His_PPase_superfam"/>
</dbReference>
<dbReference type="RefSeq" id="XP_013252372.1">
    <property type="nucleotide sequence ID" value="XM_013396918.1"/>
</dbReference>
<gene>
    <name evidence="5" type="ORF">EAH_00022850</name>
</gene>